<dbReference type="InterPro" id="IPR057191">
    <property type="entry name" value="DUF7869"/>
</dbReference>
<proteinExistence type="predicted"/>
<name>A0A9P1DPK8_9DINO</name>
<feature type="region of interest" description="Disordered" evidence="1">
    <location>
        <begin position="122"/>
        <end position="144"/>
    </location>
</feature>
<feature type="region of interest" description="Disordered" evidence="1">
    <location>
        <begin position="195"/>
        <end position="218"/>
    </location>
</feature>
<sequence>MEPFPDLPTSESDCSLPSDDGPVLSDSDPLCAVRWGCSCKDGPCVSPQSSLETACKVLREGMSQCDAQQRRQRQWLLLREMRVSQKVPAGQYMIQGTPVCRKTWQKAHLIGSGTLKELAAAVNADGPPPDGRKKGLNCHHGASQLSTGQQDVNKFLFHAYSHWAMHVPTEDGSTMELSEPGALPLEVECDIPQDDDSQRTHEAELAEPVVGPETSGKLDSRRYLPHSSWQEFYEMYCNWSDSPVHKTSFRRQYLKSEFKNFLRIADASDHNKCQTCERLKALRKKAQCEVQLKQIQAAHANHVQSVMKDRSCDAQSEQLGRDSVGTTSTGSPLVTRQNAVLNWTQDAMDQAKFRVPRQIAQAKALAQAWRPQLAAHGLIFDGVPGGKFLFLVDQDIGKSANLQCSVTSRALQVVAERLVDRGVDLPMHFRCVSDNATAETKNNCFLKLLGVMVGRGNVTSAVLCQGRVGHTHNRQDASFSHVATVLSKAKVLQDPDEFKERIHQNLMDYHVERVHAVMDFQTWLMAVGTRITGLNQTKEATKKNLEACHSYKLVRRESLPPNFQAAIQVPDFLKGVEQNSRDVILLSKLYMASKNLSQAPIVFLPWAWLCKLSPRPCDIPIPRHKFSERQSKEFQKTAELMKQWDYMKAHNYLMELVINNRHGRADSWILPVIHWVFCGRRGHSVREDELGPQLDLGFAFTGPLEIAVVPETKRTSSAPAGSSVQGAPLGSAAIEKGCPPGQHAEAAPAAPRPAPGAVCFAAAPKAAAKRAPRAAAKTAGLVESDKKGVWILKPAV</sequence>
<dbReference type="EMBL" id="CAMXCT010005624">
    <property type="protein sequence ID" value="CAI4012874.1"/>
    <property type="molecule type" value="Genomic_DNA"/>
</dbReference>
<accession>A0A9P1DPK8</accession>
<dbReference type="OrthoDB" id="448871at2759"/>
<evidence type="ECO:0000313" key="5">
    <source>
        <dbReference type="Proteomes" id="UP001152797"/>
    </source>
</evidence>
<dbReference type="Proteomes" id="UP001152797">
    <property type="component" value="Unassembled WGS sequence"/>
</dbReference>
<feature type="region of interest" description="Disordered" evidence="1">
    <location>
        <begin position="1"/>
        <end position="21"/>
    </location>
</feature>
<dbReference type="EMBL" id="CAMXCT030005624">
    <property type="protein sequence ID" value="CAL4800186.1"/>
    <property type="molecule type" value="Genomic_DNA"/>
</dbReference>
<keyword evidence="5" id="KW-1185">Reference proteome</keyword>
<reference evidence="3" key="1">
    <citation type="submission" date="2022-10" db="EMBL/GenBank/DDBJ databases">
        <authorList>
            <person name="Chen Y."/>
            <person name="Dougan E. K."/>
            <person name="Chan C."/>
            <person name="Rhodes N."/>
            <person name="Thang M."/>
        </authorList>
    </citation>
    <scope>NUCLEOTIDE SEQUENCE</scope>
</reference>
<evidence type="ECO:0000256" key="1">
    <source>
        <dbReference type="SAM" id="MobiDB-lite"/>
    </source>
</evidence>
<dbReference type="Pfam" id="PF25273">
    <property type="entry name" value="DUF7869"/>
    <property type="match status" value="1"/>
</dbReference>
<comment type="caution">
    <text evidence="3">The sequence shown here is derived from an EMBL/GenBank/DDBJ whole genome shotgun (WGS) entry which is preliminary data.</text>
</comment>
<dbReference type="EMBL" id="CAMXCT020005624">
    <property type="protein sequence ID" value="CAL1166249.1"/>
    <property type="molecule type" value="Genomic_DNA"/>
</dbReference>
<feature type="domain" description="DUF7869" evidence="2">
    <location>
        <begin position="365"/>
        <end position="538"/>
    </location>
</feature>
<evidence type="ECO:0000313" key="3">
    <source>
        <dbReference type="EMBL" id="CAI4012874.1"/>
    </source>
</evidence>
<evidence type="ECO:0000313" key="4">
    <source>
        <dbReference type="EMBL" id="CAL4800186.1"/>
    </source>
</evidence>
<reference evidence="4 5" key="2">
    <citation type="submission" date="2024-05" db="EMBL/GenBank/DDBJ databases">
        <authorList>
            <person name="Chen Y."/>
            <person name="Shah S."/>
            <person name="Dougan E. K."/>
            <person name="Thang M."/>
            <person name="Chan C."/>
        </authorList>
    </citation>
    <scope>NUCLEOTIDE SEQUENCE [LARGE SCALE GENOMIC DNA]</scope>
</reference>
<dbReference type="PANTHER" id="PTHR33153:SF3">
    <property type="entry name" value="TRAFFICKING PROTEIN PARTICLE COMPLEX SUBUNIT 11 DOMAIN-CONTAINING PROTEIN"/>
    <property type="match status" value="1"/>
</dbReference>
<dbReference type="PANTHER" id="PTHR33153">
    <property type="entry name" value="MYND-TYPE DOMAIN-CONTAINING PROTEIN"/>
    <property type="match status" value="1"/>
</dbReference>
<evidence type="ECO:0000259" key="2">
    <source>
        <dbReference type="Pfam" id="PF25273"/>
    </source>
</evidence>
<organism evidence="3">
    <name type="scientific">Cladocopium goreaui</name>
    <dbReference type="NCBI Taxonomy" id="2562237"/>
    <lineage>
        <taxon>Eukaryota</taxon>
        <taxon>Sar</taxon>
        <taxon>Alveolata</taxon>
        <taxon>Dinophyceae</taxon>
        <taxon>Suessiales</taxon>
        <taxon>Symbiodiniaceae</taxon>
        <taxon>Cladocopium</taxon>
    </lineage>
</organism>
<dbReference type="AlphaFoldDB" id="A0A9P1DPK8"/>
<gene>
    <name evidence="3" type="ORF">C1SCF055_LOCUS37897</name>
</gene>
<protein>
    <submittedName>
        <fullName evidence="4">Integrase catalytic domain-containing protein</fullName>
    </submittedName>
</protein>